<reference evidence="1" key="1">
    <citation type="submission" date="2022-06" db="EMBL/GenBank/DDBJ databases">
        <title>Phylogenomic reconstructions and comparative analyses of Kickxellomycotina fungi.</title>
        <authorList>
            <person name="Reynolds N.K."/>
            <person name="Stajich J.E."/>
            <person name="Barry K."/>
            <person name="Grigoriev I.V."/>
            <person name="Crous P."/>
            <person name="Smith M.E."/>
        </authorList>
    </citation>
    <scope>NUCLEOTIDE SEQUENCE</scope>
    <source>
        <strain evidence="1">RSA 2271</strain>
    </source>
</reference>
<sequence>SGSGGYFGDLKPAQAAVMAYVSQQDDDNPEGIHVGGIQRELGAKFSPQQIKDAIEWLTVEGHLYTTIDDDHVKSTGNT</sequence>
<dbReference type="Proteomes" id="UP001145114">
    <property type="component" value="Unassembled WGS sequence"/>
</dbReference>
<protein>
    <submittedName>
        <fullName evidence="1">Uncharacterized protein</fullName>
    </submittedName>
</protein>
<evidence type="ECO:0000313" key="2">
    <source>
        <dbReference type="Proteomes" id="UP001145114"/>
    </source>
</evidence>
<organism evidence="1 2">
    <name type="scientific">Spiromyces aspiralis</name>
    <dbReference type="NCBI Taxonomy" id="68401"/>
    <lineage>
        <taxon>Eukaryota</taxon>
        <taxon>Fungi</taxon>
        <taxon>Fungi incertae sedis</taxon>
        <taxon>Zoopagomycota</taxon>
        <taxon>Kickxellomycotina</taxon>
        <taxon>Kickxellomycetes</taxon>
        <taxon>Kickxellales</taxon>
        <taxon>Kickxellaceae</taxon>
        <taxon>Spiromyces</taxon>
    </lineage>
</organism>
<gene>
    <name evidence="1" type="ORF">EV182_008848</name>
</gene>
<dbReference type="EMBL" id="JAMZIH010010064">
    <property type="protein sequence ID" value="KAJ1669250.1"/>
    <property type="molecule type" value="Genomic_DNA"/>
</dbReference>
<name>A0ACC1H8I5_9FUNG</name>
<feature type="non-terminal residue" evidence="1">
    <location>
        <position position="78"/>
    </location>
</feature>
<keyword evidence="2" id="KW-1185">Reference proteome</keyword>
<accession>A0ACC1H8I5</accession>
<proteinExistence type="predicted"/>
<comment type="caution">
    <text evidence="1">The sequence shown here is derived from an EMBL/GenBank/DDBJ whole genome shotgun (WGS) entry which is preliminary data.</text>
</comment>
<feature type="non-terminal residue" evidence="1">
    <location>
        <position position="1"/>
    </location>
</feature>
<evidence type="ECO:0000313" key="1">
    <source>
        <dbReference type="EMBL" id="KAJ1669250.1"/>
    </source>
</evidence>